<dbReference type="STRING" id="1121409.SAMN02745124_01146"/>
<evidence type="ECO:0000313" key="7">
    <source>
        <dbReference type="Proteomes" id="UP000184139"/>
    </source>
</evidence>
<dbReference type="PANTHER" id="PTHR30469:SF15">
    <property type="entry name" value="HLYD FAMILY OF SECRETION PROTEINS"/>
    <property type="match status" value="1"/>
</dbReference>
<dbReference type="InterPro" id="IPR058792">
    <property type="entry name" value="Beta-barrel_RND_2"/>
</dbReference>
<dbReference type="Gene3D" id="2.40.30.170">
    <property type="match status" value="1"/>
</dbReference>
<dbReference type="InterPro" id="IPR058637">
    <property type="entry name" value="YknX-like_C"/>
</dbReference>
<organism evidence="6 7">
    <name type="scientific">Desulfofustis glycolicus DSM 9705</name>
    <dbReference type="NCBI Taxonomy" id="1121409"/>
    <lineage>
        <taxon>Bacteria</taxon>
        <taxon>Pseudomonadati</taxon>
        <taxon>Thermodesulfobacteriota</taxon>
        <taxon>Desulfobulbia</taxon>
        <taxon>Desulfobulbales</taxon>
        <taxon>Desulfocapsaceae</taxon>
        <taxon>Desulfofustis</taxon>
    </lineage>
</organism>
<dbReference type="PANTHER" id="PTHR30469">
    <property type="entry name" value="MULTIDRUG RESISTANCE PROTEIN MDTA"/>
    <property type="match status" value="1"/>
</dbReference>
<gene>
    <name evidence="6" type="ORF">SAMN02745124_01146</name>
</gene>
<feature type="domain" description="YknX-like C-terminal permuted SH3-like" evidence="5">
    <location>
        <begin position="303"/>
        <end position="371"/>
    </location>
</feature>
<accession>A0A1M5UGI9</accession>
<name>A0A1M5UGI9_9BACT</name>
<dbReference type="Pfam" id="PF25954">
    <property type="entry name" value="Beta-barrel_RND_2"/>
    <property type="match status" value="1"/>
</dbReference>
<evidence type="ECO:0000256" key="1">
    <source>
        <dbReference type="ARBA" id="ARBA00009477"/>
    </source>
</evidence>
<protein>
    <submittedName>
        <fullName evidence="6">Membrane fusion protein, multidrug efflux system</fullName>
    </submittedName>
</protein>
<dbReference type="OrthoDB" id="9800209at2"/>
<feature type="domain" description="CusB-like beta-barrel" evidence="4">
    <location>
        <begin position="226"/>
        <end position="296"/>
    </location>
</feature>
<dbReference type="NCBIfam" id="TIGR01730">
    <property type="entry name" value="RND_mfp"/>
    <property type="match status" value="1"/>
</dbReference>
<dbReference type="Gene3D" id="1.10.287.470">
    <property type="entry name" value="Helix hairpin bin"/>
    <property type="match status" value="1"/>
</dbReference>
<comment type="similarity">
    <text evidence="1">Belongs to the membrane fusion protein (MFP) (TC 8.A.1) family.</text>
</comment>
<dbReference type="Pfam" id="PF25917">
    <property type="entry name" value="BSH_RND"/>
    <property type="match status" value="1"/>
</dbReference>
<evidence type="ECO:0000259" key="3">
    <source>
        <dbReference type="Pfam" id="PF25917"/>
    </source>
</evidence>
<dbReference type="SUPFAM" id="SSF111369">
    <property type="entry name" value="HlyD-like secretion proteins"/>
    <property type="match status" value="1"/>
</dbReference>
<dbReference type="Proteomes" id="UP000184139">
    <property type="component" value="Unassembled WGS sequence"/>
</dbReference>
<dbReference type="Gene3D" id="2.40.420.20">
    <property type="match status" value="1"/>
</dbReference>
<proteinExistence type="inferred from homology"/>
<dbReference type="RefSeq" id="WP_073374132.1">
    <property type="nucleotide sequence ID" value="NZ_FQXS01000005.1"/>
</dbReference>
<keyword evidence="7" id="KW-1185">Reference proteome</keyword>
<evidence type="ECO:0000256" key="2">
    <source>
        <dbReference type="ARBA" id="ARBA00022448"/>
    </source>
</evidence>
<reference evidence="6 7" key="1">
    <citation type="submission" date="2016-11" db="EMBL/GenBank/DDBJ databases">
        <authorList>
            <person name="Jaros S."/>
            <person name="Januszkiewicz K."/>
            <person name="Wedrychowicz H."/>
        </authorList>
    </citation>
    <scope>NUCLEOTIDE SEQUENCE [LARGE SCALE GENOMIC DNA]</scope>
    <source>
        <strain evidence="6 7">DSM 9705</strain>
    </source>
</reference>
<dbReference type="EMBL" id="FQXS01000005">
    <property type="protein sequence ID" value="SHH62134.1"/>
    <property type="molecule type" value="Genomic_DNA"/>
</dbReference>
<dbReference type="InterPro" id="IPR058625">
    <property type="entry name" value="MdtA-like_BSH"/>
</dbReference>
<dbReference type="Gene3D" id="2.40.50.100">
    <property type="match status" value="1"/>
</dbReference>
<feature type="domain" description="Multidrug resistance protein MdtA-like barrel-sandwich hybrid" evidence="3">
    <location>
        <begin position="93"/>
        <end position="216"/>
    </location>
</feature>
<dbReference type="Pfam" id="PF25989">
    <property type="entry name" value="YknX_C"/>
    <property type="match status" value="1"/>
</dbReference>
<evidence type="ECO:0000259" key="5">
    <source>
        <dbReference type="Pfam" id="PF25989"/>
    </source>
</evidence>
<dbReference type="GO" id="GO:1990281">
    <property type="term" value="C:efflux pump complex"/>
    <property type="evidence" value="ECO:0007669"/>
    <property type="project" value="TreeGrafter"/>
</dbReference>
<dbReference type="FunFam" id="2.40.420.20:FF:000006">
    <property type="entry name" value="RND family efflux transporter MFP subunit"/>
    <property type="match status" value="1"/>
</dbReference>
<dbReference type="InterPro" id="IPR006143">
    <property type="entry name" value="RND_pump_MFP"/>
</dbReference>
<sequence>MNSSYQQPTRRRGRIVFFIWRNLPRLIFLALCLLIIMLAFAIAGKRSAIQAEQEAAVKQERPPVNTVVLPVQPAPISNRLNLPGVVEEWVRLDLMAEVSGTVEQVLVKEGQPVQAGDLLLQIEDDDYRIARDRAEATYSLARADFLRDQKVHAKGVIPVAELEAQKTRMQTAKADLDNARLLLERCRVTAPIDGIVRRLDAKEGMFLGIGDPIGVILQIDRVKAVIGIPESDITAVRKLEQIDVQIRALDDRIVAGSRSFLSASPDSMARLYRLELALDNSGHAILPGMFVRADIVKDRKPEALAVPLYSIISRNNEQYVYIEEDGVAKKRPVTTGIAEKWLVEIVSGLNAGDRVIVEGHRDVEDGRPVQVVRVLSDAGDNLP</sequence>
<dbReference type="AlphaFoldDB" id="A0A1M5UGI9"/>
<dbReference type="GO" id="GO:0015562">
    <property type="term" value="F:efflux transmembrane transporter activity"/>
    <property type="evidence" value="ECO:0007669"/>
    <property type="project" value="TreeGrafter"/>
</dbReference>
<evidence type="ECO:0000259" key="4">
    <source>
        <dbReference type="Pfam" id="PF25954"/>
    </source>
</evidence>
<keyword evidence="2" id="KW-0813">Transport</keyword>
<evidence type="ECO:0000313" key="6">
    <source>
        <dbReference type="EMBL" id="SHH62134.1"/>
    </source>
</evidence>